<dbReference type="Gene3D" id="3.20.20.80">
    <property type="entry name" value="Glycosidases"/>
    <property type="match status" value="1"/>
</dbReference>
<dbReference type="InterPro" id="IPR013783">
    <property type="entry name" value="Ig-like_fold"/>
</dbReference>
<accession>A0A0M1P8A2</accession>
<dbReference type="AlphaFoldDB" id="A0A0M1P8A2"/>
<dbReference type="SUPFAM" id="SSF51445">
    <property type="entry name" value="(Trans)glycosidases"/>
    <property type="match status" value="1"/>
</dbReference>
<dbReference type="Pfam" id="PF02903">
    <property type="entry name" value="Alpha-amylase_N"/>
    <property type="match status" value="1"/>
</dbReference>
<sequence>MKNDVDRAQVCYGDKYDWYKTERKAEIHKHLSDTLFDYWEVKVKPQFGRLSYRFLLQSGDDRIYYAERWCQETPADYDYGNFEFPYVNEADIIRPPTWVRDAVFYQVFPDRFANGDPLNDPMDKERDKWGNITL</sequence>
<evidence type="ECO:0000313" key="2">
    <source>
        <dbReference type="EMBL" id="KOR90545.1"/>
    </source>
</evidence>
<feature type="domain" description="Glycoside hydrolase family 13 N-terminal Ig-like" evidence="1">
    <location>
        <begin position="2"/>
        <end position="88"/>
    </location>
</feature>
<name>A0A0M1P8A2_9BACL</name>
<protein>
    <recommendedName>
        <fullName evidence="1">Glycoside hydrolase family 13 N-terminal Ig-like domain-containing protein</fullName>
    </recommendedName>
</protein>
<dbReference type="CDD" id="cd02857">
    <property type="entry name" value="E_set_CDase_PDE_N"/>
    <property type="match status" value="1"/>
</dbReference>
<reference evidence="3" key="1">
    <citation type="submission" date="2015-08" db="EMBL/GenBank/DDBJ databases">
        <title>Genome sequencing project for genomic taxonomy and phylogenomics of Bacillus-like bacteria.</title>
        <authorList>
            <person name="Liu B."/>
            <person name="Wang J."/>
            <person name="Zhu Y."/>
            <person name="Liu G."/>
            <person name="Chen Q."/>
            <person name="Chen Z."/>
            <person name="Lan J."/>
            <person name="Che J."/>
            <person name="Ge C."/>
            <person name="Shi H."/>
            <person name="Pan Z."/>
            <person name="Liu X."/>
        </authorList>
    </citation>
    <scope>NUCLEOTIDE SEQUENCE [LARGE SCALE GENOMIC DNA]</scope>
    <source>
        <strain evidence="3">FJAT-22460</strain>
    </source>
</reference>
<dbReference type="Proteomes" id="UP000036932">
    <property type="component" value="Unassembled WGS sequence"/>
</dbReference>
<comment type="caution">
    <text evidence="2">The sequence shown here is derived from an EMBL/GenBank/DDBJ whole genome shotgun (WGS) entry which is preliminary data.</text>
</comment>
<dbReference type="InterPro" id="IPR004185">
    <property type="entry name" value="Glyco_hydro_13_lg-like_dom"/>
</dbReference>
<keyword evidence="3" id="KW-1185">Reference proteome</keyword>
<gene>
    <name evidence="2" type="ORF">AM231_16360</name>
</gene>
<dbReference type="GO" id="GO:0005975">
    <property type="term" value="P:carbohydrate metabolic process"/>
    <property type="evidence" value="ECO:0007669"/>
    <property type="project" value="InterPro"/>
</dbReference>
<evidence type="ECO:0000313" key="3">
    <source>
        <dbReference type="Proteomes" id="UP000036932"/>
    </source>
</evidence>
<organism evidence="2 3">
    <name type="scientific">Paenibacillus solani</name>
    <dbReference type="NCBI Taxonomy" id="1705565"/>
    <lineage>
        <taxon>Bacteria</taxon>
        <taxon>Bacillati</taxon>
        <taxon>Bacillota</taxon>
        <taxon>Bacilli</taxon>
        <taxon>Bacillales</taxon>
        <taxon>Paenibacillaceae</taxon>
        <taxon>Paenibacillus</taxon>
    </lineage>
</organism>
<evidence type="ECO:0000259" key="1">
    <source>
        <dbReference type="Pfam" id="PF02903"/>
    </source>
</evidence>
<dbReference type="SUPFAM" id="SSF81296">
    <property type="entry name" value="E set domains"/>
    <property type="match status" value="1"/>
</dbReference>
<dbReference type="OrthoDB" id="9805159at2"/>
<dbReference type="GO" id="GO:0004553">
    <property type="term" value="F:hydrolase activity, hydrolyzing O-glycosyl compounds"/>
    <property type="evidence" value="ECO:0007669"/>
    <property type="project" value="InterPro"/>
</dbReference>
<proteinExistence type="predicted"/>
<dbReference type="Gene3D" id="2.60.40.10">
    <property type="entry name" value="Immunoglobulins"/>
    <property type="match status" value="1"/>
</dbReference>
<dbReference type="PATRIC" id="fig|1705565.3.peg.5360"/>
<dbReference type="EMBL" id="LIUT01000001">
    <property type="protein sequence ID" value="KOR90545.1"/>
    <property type="molecule type" value="Genomic_DNA"/>
</dbReference>
<dbReference type="InterPro" id="IPR017853">
    <property type="entry name" value="GH"/>
</dbReference>
<dbReference type="InterPro" id="IPR014756">
    <property type="entry name" value="Ig_E-set"/>
</dbReference>